<organism evidence="2 3">
    <name type="scientific">Pseudarcicella hirudinis</name>
    <dbReference type="NCBI Taxonomy" id="1079859"/>
    <lineage>
        <taxon>Bacteria</taxon>
        <taxon>Pseudomonadati</taxon>
        <taxon>Bacteroidota</taxon>
        <taxon>Cytophagia</taxon>
        <taxon>Cytophagales</taxon>
        <taxon>Flectobacillaceae</taxon>
        <taxon>Pseudarcicella</taxon>
    </lineage>
</organism>
<sequence>MEIAQGHQAVMPYLMVENARKFTEFCQKVFNAQLTFSRLREDNITVMHSEIQISGCTIMFCDATDQWKVETSNLFIYVEDANETFQKAIEAGAAIVSEIANQDYGRSGGVKDPFGNVWWITSILKK</sequence>
<dbReference type="InterPro" id="IPR029068">
    <property type="entry name" value="Glyas_Bleomycin-R_OHBP_Dase"/>
</dbReference>
<dbReference type="Proteomes" id="UP000199306">
    <property type="component" value="Unassembled WGS sequence"/>
</dbReference>
<dbReference type="CDD" id="cd07246">
    <property type="entry name" value="VOC_like"/>
    <property type="match status" value="1"/>
</dbReference>
<dbReference type="STRING" id="1079859.SAMN04515674_11822"/>
<dbReference type="PANTHER" id="PTHR34109">
    <property type="entry name" value="BNAUNNG04460D PROTEIN-RELATED"/>
    <property type="match status" value="1"/>
</dbReference>
<gene>
    <name evidence="2" type="ORF">SAMN04515674_11822</name>
</gene>
<name>A0A1I5YCY6_9BACT</name>
<proteinExistence type="predicted"/>
<dbReference type="AlphaFoldDB" id="A0A1I5YCY6"/>
<dbReference type="Pfam" id="PF00903">
    <property type="entry name" value="Glyoxalase"/>
    <property type="match status" value="1"/>
</dbReference>
<dbReference type="Gene3D" id="3.30.720.110">
    <property type="match status" value="1"/>
</dbReference>
<keyword evidence="3" id="KW-1185">Reference proteome</keyword>
<evidence type="ECO:0000259" key="1">
    <source>
        <dbReference type="Pfam" id="PF00903"/>
    </source>
</evidence>
<dbReference type="Gene3D" id="3.30.720.120">
    <property type="match status" value="1"/>
</dbReference>
<reference evidence="2 3" key="1">
    <citation type="submission" date="2016-10" db="EMBL/GenBank/DDBJ databases">
        <authorList>
            <person name="de Groot N.N."/>
        </authorList>
    </citation>
    <scope>NUCLEOTIDE SEQUENCE [LARGE SCALE GENOMIC DNA]</scope>
    <source>
        <strain evidence="3">E92,LMG 26720,CCM 7988</strain>
    </source>
</reference>
<accession>A0A1I5YCY6</accession>
<dbReference type="InterPro" id="IPR004360">
    <property type="entry name" value="Glyas_Fos-R_dOase_dom"/>
</dbReference>
<feature type="domain" description="Glyoxalase/fosfomycin resistance/dioxygenase" evidence="1">
    <location>
        <begin position="14"/>
        <end position="120"/>
    </location>
</feature>
<protein>
    <submittedName>
        <fullName evidence="2">Uncharacterized conserved protein PhnB, glyoxalase superfamily</fullName>
    </submittedName>
</protein>
<dbReference type="SUPFAM" id="SSF54593">
    <property type="entry name" value="Glyoxalase/Bleomycin resistance protein/Dihydroxybiphenyl dioxygenase"/>
    <property type="match status" value="1"/>
</dbReference>
<evidence type="ECO:0000313" key="2">
    <source>
        <dbReference type="EMBL" id="SFQ42058.1"/>
    </source>
</evidence>
<evidence type="ECO:0000313" key="3">
    <source>
        <dbReference type="Proteomes" id="UP000199306"/>
    </source>
</evidence>
<dbReference type="RefSeq" id="WP_092019389.1">
    <property type="nucleotide sequence ID" value="NZ_FOXH01000018.1"/>
</dbReference>
<dbReference type="PANTHER" id="PTHR34109:SF1">
    <property type="entry name" value="VOC DOMAIN-CONTAINING PROTEIN"/>
    <property type="match status" value="1"/>
</dbReference>
<dbReference type="OrthoDB" id="9795306at2"/>
<dbReference type="EMBL" id="FOXH01000018">
    <property type="protein sequence ID" value="SFQ42058.1"/>
    <property type="molecule type" value="Genomic_DNA"/>
</dbReference>